<dbReference type="SUPFAM" id="SSF54593">
    <property type="entry name" value="Glyoxalase/Bleomycin resistance protein/Dihydroxybiphenyl dioxygenase"/>
    <property type="match status" value="1"/>
</dbReference>
<dbReference type="InterPro" id="IPR037523">
    <property type="entry name" value="VOC_core"/>
</dbReference>
<name>A0A521E4M0_9BACT</name>
<reference evidence="2 3" key="1">
    <citation type="submission" date="2017-05" db="EMBL/GenBank/DDBJ databases">
        <authorList>
            <person name="Varghese N."/>
            <person name="Submissions S."/>
        </authorList>
    </citation>
    <scope>NUCLEOTIDE SEQUENCE [LARGE SCALE GENOMIC DNA]</scope>
    <source>
        <strain evidence="2 3">DSM 21985</strain>
    </source>
</reference>
<dbReference type="RefSeq" id="WP_246075274.1">
    <property type="nucleotide sequence ID" value="NZ_FXTP01000010.1"/>
</dbReference>
<dbReference type="PANTHER" id="PTHR33993:SF2">
    <property type="entry name" value="VOC DOMAIN-CONTAINING PROTEIN"/>
    <property type="match status" value="1"/>
</dbReference>
<dbReference type="PANTHER" id="PTHR33993">
    <property type="entry name" value="GLYOXALASE-RELATED"/>
    <property type="match status" value="1"/>
</dbReference>
<accession>A0A521E4M0</accession>
<dbReference type="Proteomes" id="UP000317557">
    <property type="component" value="Unassembled WGS sequence"/>
</dbReference>
<dbReference type="Gene3D" id="3.10.180.10">
    <property type="entry name" value="2,3-Dihydroxybiphenyl 1,2-Dioxygenase, domain 1"/>
    <property type="match status" value="1"/>
</dbReference>
<dbReference type="AlphaFoldDB" id="A0A521E4M0"/>
<proteinExistence type="predicted"/>
<evidence type="ECO:0000259" key="1">
    <source>
        <dbReference type="PROSITE" id="PS51819"/>
    </source>
</evidence>
<dbReference type="Pfam" id="PF00903">
    <property type="entry name" value="Glyoxalase"/>
    <property type="match status" value="1"/>
</dbReference>
<dbReference type="InterPro" id="IPR052164">
    <property type="entry name" value="Anthracycline_SecMetBiosynth"/>
</dbReference>
<evidence type="ECO:0000313" key="3">
    <source>
        <dbReference type="Proteomes" id="UP000317557"/>
    </source>
</evidence>
<evidence type="ECO:0000313" key="2">
    <source>
        <dbReference type="EMBL" id="SMO78879.1"/>
    </source>
</evidence>
<feature type="domain" description="VOC" evidence="1">
    <location>
        <begin position="5"/>
        <end position="125"/>
    </location>
</feature>
<dbReference type="CDD" id="cd07247">
    <property type="entry name" value="SgaA_N_like"/>
    <property type="match status" value="1"/>
</dbReference>
<dbReference type="EMBL" id="FXTP01000010">
    <property type="protein sequence ID" value="SMO78879.1"/>
    <property type="molecule type" value="Genomic_DNA"/>
</dbReference>
<gene>
    <name evidence="2" type="ORF">SAMN06265219_110146</name>
</gene>
<protein>
    <recommendedName>
        <fullName evidence="1">VOC domain-containing protein</fullName>
    </recommendedName>
</protein>
<sequence length="126" mass="14233">MMKGAISWFEIPVKDIQRAKDFYEDIFGFEMFSMDLGDDLQMALFPVEEQTVGGALIEHSDWYVPSNKKGPLVYLNANPDLEKVQERVKPAGGEVQIAKRLISEDHGYMAVILDSEGNRIALHSDE</sequence>
<dbReference type="InterPro" id="IPR004360">
    <property type="entry name" value="Glyas_Fos-R_dOase_dom"/>
</dbReference>
<keyword evidence="3" id="KW-1185">Reference proteome</keyword>
<dbReference type="InterPro" id="IPR029068">
    <property type="entry name" value="Glyas_Bleomycin-R_OHBP_Dase"/>
</dbReference>
<organism evidence="2 3">
    <name type="scientific">Gracilimonas mengyeensis</name>
    <dbReference type="NCBI Taxonomy" id="1302730"/>
    <lineage>
        <taxon>Bacteria</taxon>
        <taxon>Pseudomonadati</taxon>
        <taxon>Balneolota</taxon>
        <taxon>Balneolia</taxon>
        <taxon>Balneolales</taxon>
        <taxon>Balneolaceae</taxon>
        <taxon>Gracilimonas</taxon>
    </lineage>
</organism>
<dbReference type="PROSITE" id="PS51819">
    <property type="entry name" value="VOC"/>
    <property type="match status" value="1"/>
</dbReference>